<keyword evidence="6" id="KW-1185">Reference proteome</keyword>
<evidence type="ECO:0000256" key="2">
    <source>
        <dbReference type="ARBA" id="ARBA00022729"/>
    </source>
</evidence>
<dbReference type="Pfam" id="PF04333">
    <property type="entry name" value="MlaA"/>
    <property type="match status" value="1"/>
</dbReference>
<dbReference type="Proteomes" id="UP000639775">
    <property type="component" value="Unassembled WGS sequence"/>
</dbReference>
<organism evidence="5 6">
    <name type="scientific">Roseovarius gahaiensis</name>
    <dbReference type="NCBI Taxonomy" id="2716691"/>
    <lineage>
        <taxon>Bacteria</taxon>
        <taxon>Pseudomonadati</taxon>
        <taxon>Pseudomonadota</taxon>
        <taxon>Alphaproteobacteria</taxon>
        <taxon>Rhodobacterales</taxon>
        <taxon>Roseobacteraceae</taxon>
        <taxon>Roseovarius</taxon>
    </lineage>
</organism>
<keyword evidence="2 4" id="KW-0732">Signal</keyword>
<comment type="caution">
    <text evidence="5">The sequence shown here is derived from an EMBL/GenBank/DDBJ whole genome shotgun (WGS) entry which is preliminary data.</text>
</comment>
<dbReference type="EMBL" id="JAAORB010000006">
    <property type="protein sequence ID" value="NHQ73894.1"/>
    <property type="molecule type" value="Genomic_DNA"/>
</dbReference>
<sequence length="277" mass="30023">MNLVGQLSAIRQKIAVIPRACLAMGLLVLVSACASPGPGHAPQQPFDPYETQNRKFHEFNRSLDKAVIRPAGRGYSNFLPDDIETVIGRFAFNLSLPGAIVNNILQGNGKGATADTYRFLVNSTVGLGGFFDPATEMGMPKATDADFGETLYVWGVREGAYIELPVLGPATERATAGKVVDLFTNPLSYTLDSPENYYGTAASVSARLSDRGRYSDTIDSILYESADSYAQARSLYLQNRRFKLGGDNGGSGAYLDPYDDPYGVDPDSVPYEDPYDE</sequence>
<dbReference type="PRINTS" id="PR01805">
    <property type="entry name" value="VACJLIPOPROT"/>
</dbReference>
<evidence type="ECO:0000313" key="6">
    <source>
        <dbReference type="Proteomes" id="UP000639775"/>
    </source>
</evidence>
<gene>
    <name evidence="5" type="ORF">HAT86_05360</name>
</gene>
<feature type="region of interest" description="Disordered" evidence="3">
    <location>
        <begin position="253"/>
        <end position="277"/>
    </location>
</feature>
<accession>A0A967EK88</accession>
<feature type="signal peptide" evidence="4">
    <location>
        <begin position="1"/>
        <end position="34"/>
    </location>
</feature>
<comment type="similarity">
    <text evidence="1">Belongs to the MlaA family.</text>
</comment>
<feature type="compositionally biased region" description="Low complexity" evidence="3">
    <location>
        <begin position="254"/>
        <end position="271"/>
    </location>
</feature>
<name>A0A967EK88_9RHOB</name>
<dbReference type="AlphaFoldDB" id="A0A967EK88"/>
<dbReference type="GO" id="GO:0016020">
    <property type="term" value="C:membrane"/>
    <property type="evidence" value="ECO:0007669"/>
    <property type="project" value="InterPro"/>
</dbReference>
<evidence type="ECO:0000256" key="3">
    <source>
        <dbReference type="SAM" id="MobiDB-lite"/>
    </source>
</evidence>
<feature type="chain" id="PRO_5037593161" evidence="4">
    <location>
        <begin position="35"/>
        <end position="277"/>
    </location>
</feature>
<keyword evidence="5" id="KW-0449">Lipoprotein</keyword>
<dbReference type="GO" id="GO:0120010">
    <property type="term" value="P:intermembrane phospholipid transfer"/>
    <property type="evidence" value="ECO:0007669"/>
    <property type="project" value="TreeGrafter"/>
</dbReference>
<reference evidence="5" key="1">
    <citation type="submission" date="2020-03" db="EMBL/GenBank/DDBJ databases">
        <title>Roseovarius gahaiensis sp. nov., isolated from Gahai Saline Lake, China.</title>
        <authorList>
            <person name="Sun X."/>
        </authorList>
    </citation>
    <scope>NUCLEOTIDE SEQUENCE</scope>
    <source>
        <strain evidence="5">GH877</strain>
    </source>
</reference>
<evidence type="ECO:0000313" key="5">
    <source>
        <dbReference type="EMBL" id="NHQ73894.1"/>
    </source>
</evidence>
<dbReference type="InterPro" id="IPR007428">
    <property type="entry name" value="MlaA"/>
</dbReference>
<proteinExistence type="inferred from homology"/>
<evidence type="ECO:0000256" key="1">
    <source>
        <dbReference type="ARBA" id="ARBA00010634"/>
    </source>
</evidence>
<dbReference type="PANTHER" id="PTHR30035">
    <property type="entry name" value="LIPOPROTEIN VACJ-RELATED"/>
    <property type="match status" value="1"/>
</dbReference>
<dbReference type="PANTHER" id="PTHR30035:SF3">
    <property type="entry name" value="INTERMEMBRANE PHOSPHOLIPID TRANSPORT SYSTEM LIPOPROTEIN MLAA"/>
    <property type="match status" value="1"/>
</dbReference>
<protein>
    <submittedName>
        <fullName evidence="5">VacJ family lipoprotein</fullName>
    </submittedName>
</protein>
<dbReference type="RefSeq" id="WP_167194184.1">
    <property type="nucleotide sequence ID" value="NZ_JAAORB010000006.1"/>
</dbReference>
<evidence type="ECO:0000256" key="4">
    <source>
        <dbReference type="SAM" id="SignalP"/>
    </source>
</evidence>